<proteinExistence type="predicted"/>
<evidence type="ECO:0000313" key="1">
    <source>
        <dbReference type="EMBL" id="RYR43573.1"/>
    </source>
</evidence>
<dbReference type="Proteomes" id="UP000289738">
    <property type="component" value="Chromosome A08"/>
</dbReference>
<dbReference type="EMBL" id="SDMP01000008">
    <property type="protein sequence ID" value="RYR43573.1"/>
    <property type="molecule type" value="Genomic_DNA"/>
</dbReference>
<keyword evidence="2" id="KW-1185">Reference proteome</keyword>
<protein>
    <submittedName>
        <fullName evidence="1">Uncharacterized protein</fullName>
    </submittedName>
</protein>
<dbReference type="Gene3D" id="3.40.50.2000">
    <property type="entry name" value="Glycogen Phosphorylase B"/>
    <property type="match status" value="1"/>
</dbReference>
<name>A0A445BXX6_ARAHY</name>
<gene>
    <name evidence="1" type="ORF">Ahy_A08g039990</name>
</gene>
<evidence type="ECO:0000313" key="2">
    <source>
        <dbReference type="Proteomes" id="UP000289738"/>
    </source>
</evidence>
<dbReference type="AlphaFoldDB" id="A0A445BXX6"/>
<organism evidence="1 2">
    <name type="scientific">Arachis hypogaea</name>
    <name type="common">Peanut</name>
    <dbReference type="NCBI Taxonomy" id="3818"/>
    <lineage>
        <taxon>Eukaryota</taxon>
        <taxon>Viridiplantae</taxon>
        <taxon>Streptophyta</taxon>
        <taxon>Embryophyta</taxon>
        <taxon>Tracheophyta</taxon>
        <taxon>Spermatophyta</taxon>
        <taxon>Magnoliopsida</taxon>
        <taxon>eudicotyledons</taxon>
        <taxon>Gunneridae</taxon>
        <taxon>Pentapetalae</taxon>
        <taxon>rosids</taxon>
        <taxon>fabids</taxon>
        <taxon>Fabales</taxon>
        <taxon>Fabaceae</taxon>
        <taxon>Papilionoideae</taxon>
        <taxon>50 kb inversion clade</taxon>
        <taxon>dalbergioids sensu lato</taxon>
        <taxon>Dalbergieae</taxon>
        <taxon>Pterocarpus clade</taxon>
        <taxon>Arachis</taxon>
    </lineage>
</organism>
<sequence>MRQAFLWEPVEKLFKELVPLPSFIVSDTCLPYTIHIANKFSIPGIFLPDLRTNDVREIIKDESEDFFVLGTLDKIEVTKRLALSPNNEKWNKFSEEKRTNYSIVTQQGKFLDQAY</sequence>
<comment type="caution">
    <text evidence="1">The sequence shown here is derived from an EMBL/GenBank/DDBJ whole genome shotgun (WGS) entry which is preliminary data.</text>
</comment>
<accession>A0A445BXX6</accession>
<reference evidence="1 2" key="1">
    <citation type="submission" date="2019-01" db="EMBL/GenBank/DDBJ databases">
        <title>Sequencing of cultivated peanut Arachis hypogaea provides insights into genome evolution and oil improvement.</title>
        <authorList>
            <person name="Chen X."/>
        </authorList>
    </citation>
    <scope>NUCLEOTIDE SEQUENCE [LARGE SCALE GENOMIC DNA]</scope>
    <source>
        <strain evidence="2">cv. Fuhuasheng</strain>
        <tissue evidence="1">Leaves</tissue>
    </source>
</reference>